<feature type="compositionally biased region" description="Basic and acidic residues" evidence="1">
    <location>
        <begin position="326"/>
        <end position="347"/>
    </location>
</feature>
<feature type="region of interest" description="Disordered" evidence="1">
    <location>
        <begin position="246"/>
        <end position="363"/>
    </location>
</feature>
<dbReference type="Proteomes" id="UP000650833">
    <property type="component" value="Unassembled WGS sequence"/>
</dbReference>
<feature type="region of interest" description="Disordered" evidence="1">
    <location>
        <begin position="176"/>
        <end position="216"/>
    </location>
</feature>
<feature type="region of interest" description="Disordered" evidence="1">
    <location>
        <begin position="380"/>
        <end position="478"/>
    </location>
</feature>
<feature type="compositionally biased region" description="Low complexity" evidence="1">
    <location>
        <begin position="187"/>
        <end position="197"/>
    </location>
</feature>
<feature type="region of interest" description="Disordered" evidence="1">
    <location>
        <begin position="1"/>
        <end position="112"/>
    </location>
</feature>
<reference evidence="2" key="1">
    <citation type="submission" date="2020-12" db="EMBL/GenBank/DDBJ databases">
        <title>Metabolic potential, ecology and presence of endohyphal bacteria is reflected in genomic diversity of Mucoromycotina.</title>
        <authorList>
            <person name="Muszewska A."/>
            <person name="Okrasinska A."/>
            <person name="Steczkiewicz K."/>
            <person name="Drgas O."/>
            <person name="Orlowska M."/>
            <person name="Perlinska-Lenart U."/>
            <person name="Aleksandrzak-Piekarczyk T."/>
            <person name="Szatraj K."/>
            <person name="Zielenkiewicz U."/>
            <person name="Pilsyk S."/>
            <person name="Malc E."/>
            <person name="Mieczkowski P."/>
            <person name="Kruszewska J.S."/>
            <person name="Biernat P."/>
            <person name="Pawlowska J."/>
        </authorList>
    </citation>
    <scope>NUCLEOTIDE SEQUENCE</scope>
    <source>
        <strain evidence="2">CBS 226.32</strain>
    </source>
</reference>
<evidence type="ECO:0000256" key="1">
    <source>
        <dbReference type="SAM" id="MobiDB-lite"/>
    </source>
</evidence>
<feature type="compositionally biased region" description="Basic residues" evidence="1">
    <location>
        <begin position="1"/>
        <end position="18"/>
    </location>
</feature>
<keyword evidence="3" id="KW-1185">Reference proteome</keyword>
<feature type="compositionally biased region" description="Polar residues" evidence="1">
    <location>
        <begin position="83"/>
        <end position="99"/>
    </location>
</feature>
<dbReference type="AlphaFoldDB" id="A0A8H7UWG8"/>
<evidence type="ECO:0000313" key="3">
    <source>
        <dbReference type="Proteomes" id="UP000650833"/>
    </source>
</evidence>
<feature type="compositionally biased region" description="Basic and acidic residues" evidence="1">
    <location>
        <begin position="58"/>
        <end position="79"/>
    </location>
</feature>
<dbReference type="OrthoDB" id="2284491at2759"/>
<organism evidence="2 3">
    <name type="scientific">Mucor plumbeus</name>
    <dbReference type="NCBI Taxonomy" id="97098"/>
    <lineage>
        <taxon>Eukaryota</taxon>
        <taxon>Fungi</taxon>
        <taxon>Fungi incertae sedis</taxon>
        <taxon>Mucoromycota</taxon>
        <taxon>Mucoromycotina</taxon>
        <taxon>Mucoromycetes</taxon>
        <taxon>Mucorales</taxon>
        <taxon>Mucorineae</taxon>
        <taxon>Mucoraceae</taxon>
        <taxon>Mucor</taxon>
    </lineage>
</organism>
<evidence type="ECO:0000313" key="2">
    <source>
        <dbReference type="EMBL" id="KAG2194633.1"/>
    </source>
</evidence>
<feature type="compositionally biased region" description="Basic and acidic residues" evidence="1">
    <location>
        <begin position="261"/>
        <end position="296"/>
    </location>
</feature>
<proteinExistence type="predicted"/>
<name>A0A8H7UWG8_9FUNG</name>
<gene>
    <name evidence="2" type="ORF">INT46_004887</name>
</gene>
<feature type="compositionally biased region" description="Polar residues" evidence="1">
    <location>
        <begin position="402"/>
        <end position="417"/>
    </location>
</feature>
<sequence>MAKKGGNKKKSNARKNQKKVVTTPTANPSTPEESSPVTPVNALDNDKANVLTEPIDQDIAKEEQQIEESHKEEEEKQTEKPSILSNASEEALTSTSENIVESLDVKETLEEPPHVQIEAKPVAITLDNLPEAEQPVVITLEKSIIPEEQQQTIDVEPVPVEISPVLPKVETEEVPLLQEKKQDQEPVVLVVSESETTSAEEEQQASALNQDQLTPEVITATTAAEQQIASEKERVAIVEPSATIATAITTEEDSSSSAKPEIQEHKVVEQIQENKQEPEQALTHENDQVPEQKEPKNLVPQAAVNETKNVQEPHVSEPVTSVIAEEASRLAEDKEINQEEATHESNENQHATTTTQSEQQVTSVPPVVIVDNVEQVVVPAQTEKETAPAVSTTSLEKEDTPTVRSQSVLTSTNTDATINEEEIITPKSSLKKSRSILGSKDKSVTKRKSQILGLFKRGGDKTPPPVPELPVITEKKQAEKKLNKRKSWMFWKSSTAVAGQQKN</sequence>
<protein>
    <submittedName>
        <fullName evidence="2">Uncharacterized protein</fullName>
    </submittedName>
</protein>
<accession>A0A8H7UWG8</accession>
<feature type="compositionally biased region" description="Low complexity" evidence="1">
    <location>
        <begin position="28"/>
        <end position="40"/>
    </location>
</feature>
<feature type="compositionally biased region" description="Basic and acidic residues" evidence="1">
    <location>
        <begin position="103"/>
        <end position="112"/>
    </location>
</feature>
<feature type="compositionally biased region" description="Low complexity" evidence="1">
    <location>
        <begin position="352"/>
        <end position="363"/>
    </location>
</feature>
<dbReference type="EMBL" id="JAEPRC010000573">
    <property type="protein sequence ID" value="KAG2194633.1"/>
    <property type="molecule type" value="Genomic_DNA"/>
</dbReference>
<comment type="caution">
    <text evidence="2">The sequence shown here is derived from an EMBL/GenBank/DDBJ whole genome shotgun (WGS) entry which is preliminary data.</text>
</comment>